<dbReference type="AlphaFoldDB" id="A0A838YNN6"/>
<keyword evidence="6 7" id="KW-0472">Membrane</keyword>
<dbReference type="EMBL" id="JACETM010000025">
    <property type="protein sequence ID" value="MBA4724152.1"/>
    <property type="molecule type" value="Genomic_DNA"/>
</dbReference>
<evidence type="ECO:0000256" key="2">
    <source>
        <dbReference type="ARBA" id="ARBA00007977"/>
    </source>
</evidence>
<feature type="transmembrane region" description="Helical" evidence="7">
    <location>
        <begin position="235"/>
        <end position="257"/>
    </location>
</feature>
<dbReference type="InterPro" id="IPR018383">
    <property type="entry name" value="UPF0324_pro"/>
</dbReference>
<feature type="transmembrane region" description="Helical" evidence="7">
    <location>
        <begin position="180"/>
        <end position="197"/>
    </location>
</feature>
<evidence type="ECO:0000256" key="5">
    <source>
        <dbReference type="ARBA" id="ARBA00022989"/>
    </source>
</evidence>
<comment type="caution">
    <text evidence="8">The sequence shown here is derived from an EMBL/GenBank/DDBJ whole genome shotgun (WGS) entry which is preliminary data.</text>
</comment>
<evidence type="ECO:0000256" key="3">
    <source>
        <dbReference type="ARBA" id="ARBA00022475"/>
    </source>
</evidence>
<feature type="transmembrane region" description="Helical" evidence="7">
    <location>
        <begin position="114"/>
        <end position="139"/>
    </location>
</feature>
<evidence type="ECO:0000256" key="6">
    <source>
        <dbReference type="ARBA" id="ARBA00023136"/>
    </source>
</evidence>
<organism evidence="8 9">
    <name type="scientific">SAR86 cluster bacterium</name>
    <dbReference type="NCBI Taxonomy" id="2030880"/>
    <lineage>
        <taxon>Bacteria</taxon>
        <taxon>Pseudomonadati</taxon>
        <taxon>Pseudomonadota</taxon>
        <taxon>Gammaproteobacteria</taxon>
        <taxon>SAR86 cluster</taxon>
    </lineage>
</organism>
<dbReference type="Proteomes" id="UP000585327">
    <property type="component" value="Unassembled WGS sequence"/>
</dbReference>
<feature type="transmembrane region" description="Helical" evidence="7">
    <location>
        <begin position="86"/>
        <end position="108"/>
    </location>
</feature>
<feature type="transmembrane region" description="Helical" evidence="7">
    <location>
        <begin position="209"/>
        <end position="229"/>
    </location>
</feature>
<evidence type="ECO:0000256" key="1">
    <source>
        <dbReference type="ARBA" id="ARBA00004651"/>
    </source>
</evidence>
<evidence type="ECO:0000256" key="7">
    <source>
        <dbReference type="SAM" id="Phobius"/>
    </source>
</evidence>
<feature type="transmembrane region" description="Helical" evidence="7">
    <location>
        <begin position="31"/>
        <end position="50"/>
    </location>
</feature>
<sequence>MSAPIAIALGIVFSLLIKPGKNFITRRVSTIPLQIGVVILGLTIGMQSVLDIGNNYFGWITLFVFLSFFGGLLISRILNLDKKISILISSGAAICGGTAIAAIAPIIKAKPTDLILALTIIFIFNLVALIFFPFIGSFLSMDSIEFGSFVALAVHDTSSVIGTALEYSTESVEVAATLKVARTLWLIPLIILLNYFYKDDNDKSKYPIFIFFFILAVLINTTGIIDYSTELTLRILSKSILMIGLFCIGTQTTLIDFKSLNLKPFALGLTLWLIAIPSAYYIVVIA</sequence>
<keyword evidence="5 7" id="KW-1133">Transmembrane helix</keyword>
<feature type="transmembrane region" description="Helical" evidence="7">
    <location>
        <begin position="264"/>
        <end position="283"/>
    </location>
</feature>
<dbReference type="Pfam" id="PF03601">
    <property type="entry name" value="Cons_hypoth698"/>
    <property type="match status" value="1"/>
</dbReference>
<evidence type="ECO:0000256" key="4">
    <source>
        <dbReference type="ARBA" id="ARBA00022692"/>
    </source>
</evidence>
<gene>
    <name evidence="8" type="ORF">H2021_02930</name>
</gene>
<name>A0A838YNN6_9GAMM</name>
<accession>A0A838YNN6</accession>
<dbReference type="PANTHER" id="PTHR30106">
    <property type="entry name" value="INNER MEMBRANE PROTEIN YEIH-RELATED"/>
    <property type="match status" value="1"/>
</dbReference>
<dbReference type="GO" id="GO:0005886">
    <property type="term" value="C:plasma membrane"/>
    <property type="evidence" value="ECO:0007669"/>
    <property type="project" value="UniProtKB-SubCell"/>
</dbReference>
<proteinExistence type="inferred from homology"/>
<keyword evidence="4 7" id="KW-0812">Transmembrane</keyword>
<dbReference type="PANTHER" id="PTHR30106:SF1">
    <property type="entry name" value="UPF0324 MEMBRANE PROTEIN FN0533"/>
    <property type="match status" value="1"/>
</dbReference>
<evidence type="ECO:0000313" key="8">
    <source>
        <dbReference type="EMBL" id="MBA4724152.1"/>
    </source>
</evidence>
<reference evidence="8 9" key="1">
    <citation type="submission" date="2020-06" db="EMBL/GenBank/DDBJ databases">
        <title>Dysbiosis in marine aquaculture revealed through microbiome analysis: reverse ecology for environmental sustainability.</title>
        <authorList>
            <person name="Haro-Moreno J.M."/>
            <person name="Coutinho F.H."/>
            <person name="Zaragoza-Solas A."/>
            <person name="Picazo A."/>
            <person name="Almagro-Moreno S."/>
            <person name="Lopez-Perez M."/>
        </authorList>
    </citation>
    <scope>NUCLEOTIDE SEQUENCE [LARGE SCALE GENOMIC DNA]</scope>
    <source>
        <strain evidence="8">MCMED-G42</strain>
    </source>
</reference>
<comment type="similarity">
    <text evidence="2">Belongs to the UPF0324 family.</text>
</comment>
<evidence type="ECO:0000313" key="9">
    <source>
        <dbReference type="Proteomes" id="UP000585327"/>
    </source>
</evidence>
<comment type="subcellular location">
    <subcellularLocation>
        <location evidence="1">Cell membrane</location>
        <topology evidence="1">Multi-pass membrane protein</topology>
    </subcellularLocation>
</comment>
<keyword evidence="3" id="KW-1003">Cell membrane</keyword>
<feature type="transmembrane region" description="Helical" evidence="7">
    <location>
        <begin position="56"/>
        <end position="74"/>
    </location>
</feature>
<protein>
    <submittedName>
        <fullName evidence="8">Putative sulfate exporter family transporter</fullName>
    </submittedName>
</protein>
<feature type="transmembrane region" description="Helical" evidence="7">
    <location>
        <begin position="6"/>
        <end position="24"/>
    </location>
</feature>